<dbReference type="AlphaFoldDB" id="A0A6J2KI43"/>
<dbReference type="Proteomes" id="UP000504629">
    <property type="component" value="Unplaced"/>
</dbReference>
<feature type="domain" description="C2H2-type" evidence="8">
    <location>
        <begin position="246"/>
        <end position="274"/>
    </location>
</feature>
<feature type="domain" description="C2H2-type" evidence="8">
    <location>
        <begin position="452"/>
        <end position="480"/>
    </location>
</feature>
<feature type="domain" description="C2H2-type" evidence="8">
    <location>
        <begin position="509"/>
        <end position="536"/>
    </location>
</feature>
<evidence type="ECO:0000256" key="3">
    <source>
        <dbReference type="ARBA" id="ARBA00022771"/>
    </source>
</evidence>
<evidence type="ECO:0000313" key="10">
    <source>
        <dbReference type="Proteomes" id="UP000504629"/>
    </source>
</evidence>
<feature type="domain" description="ZAD" evidence="9">
    <location>
        <begin position="27"/>
        <end position="104"/>
    </location>
</feature>
<accession>A0A6J2KI43</accession>
<dbReference type="SUPFAM" id="SSF57716">
    <property type="entry name" value="Glucocorticoid receptor-like (DNA-binding domain)"/>
    <property type="match status" value="1"/>
</dbReference>
<organism evidence="10 11">
    <name type="scientific">Bombyx mandarina</name>
    <name type="common">Wild silk moth</name>
    <name type="synonym">Wild silkworm</name>
    <dbReference type="NCBI Taxonomy" id="7092"/>
    <lineage>
        <taxon>Eukaryota</taxon>
        <taxon>Metazoa</taxon>
        <taxon>Ecdysozoa</taxon>
        <taxon>Arthropoda</taxon>
        <taxon>Hexapoda</taxon>
        <taxon>Insecta</taxon>
        <taxon>Pterygota</taxon>
        <taxon>Neoptera</taxon>
        <taxon>Endopterygota</taxon>
        <taxon>Lepidoptera</taxon>
        <taxon>Glossata</taxon>
        <taxon>Ditrysia</taxon>
        <taxon>Bombycoidea</taxon>
        <taxon>Bombycidae</taxon>
        <taxon>Bombycinae</taxon>
        <taxon>Bombyx</taxon>
    </lineage>
</organism>
<protein>
    <submittedName>
        <fullName evidence="11">Zinc finger protein 260-like isoform X1</fullName>
    </submittedName>
</protein>
<evidence type="ECO:0000256" key="2">
    <source>
        <dbReference type="ARBA" id="ARBA00022737"/>
    </source>
</evidence>
<dbReference type="GO" id="GO:0000978">
    <property type="term" value="F:RNA polymerase II cis-regulatory region sequence-specific DNA binding"/>
    <property type="evidence" value="ECO:0007669"/>
    <property type="project" value="TreeGrafter"/>
</dbReference>
<dbReference type="RefSeq" id="XP_028041238.1">
    <property type="nucleotide sequence ID" value="XM_028185437.1"/>
</dbReference>
<dbReference type="Pfam" id="PF13894">
    <property type="entry name" value="zf-C2H2_4"/>
    <property type="match status" value="1"/>
</dbReference>
<name>A0A6J2KI43_BOMMA</name>
<evidence type="ECO:0000256" key="7">
    <source>
        <dbReference type="PROSITE-ProRule" id="PRU01263"/>
    </source>
</evidence>
<dbReference type="Pfam" id="PF07776">
    <property type="entry name" value="zf-AD"/>
    <property type="match status" value="1"/>
</dbReference>
<evidence type="ECO:0000256" key="4">
    <source>
        <dbReference type="ARBA" id="ARBA00022833"/>
    </source>
</evidence>
<dbReference type="GO" id="GO:0005634">
    <property type="term" value="C:nucleus"/>
    <property type="evidence" value="ECO:0007669"/>
    <property type="project" value="InterPro"/>
</dbReference>
<evidence type="ECO:0000256" key="5">
    <source>
        <dbReference type="ARBA" id="ARBA00023242"/>
    </source>
</evidence>
<evidence type="ECO:0000259" key="8">
    <source>
        <dbReference type="PROSITE" id="PS50157"/>
    </source>
</evidence>
<dbReference type="PANTHER" id="PTHR24393:SF34">
    <property type="entry name" value="PR_SET DOMAIN 13"/>
    <property type="match status" value="1"/>
</dbReference>
<dbReference type="KEGG" id="bman:114251237"/>
<dbReference type="PROSITE" id="PS51915">
    <property type="entry name" value="ZAD"/>
    <property type="match status" value="1"/>
</dbReference>
<feature type="domain" description="C2H2-type" evidence="8">
    <location>
        <begin position="366"/>
        <end position="388"/>
    </location>
</feature>
<dbReference type="InterPro" id="IPR012934">
    <property type="entry name" value="Znf_AD"/>
</dbReference>
<dbReference type="InterPro" id="IPR036236">
    <property type="entry name" value="Znf_C2H2_sf"/>
</dbReference>
<gene>
    <name evidence="11" type="primary">LOC114251237</name>
</gene>
<keyword evidence="1 7" id="KW-0479">Metal-binding</keyword>
<dbReference type="OrthoDB" id="7295497at2759"/>
<evidence type="ECO:0000256" key="1">
    <source>
        <dbReference type="ARBA" id="ARBA00022723"/>
    </source>
</evidence>
<sequence length="574" mass="66581">MIHIFGLFKASSCSWTKYMFKLNCIMEECRCCLTPGTHKNLKAQYSRLGKTEIYAEMLKECFNIVLSSSAQWSTAICDQCIDTLRSSVDFRRQVLRVEQQLLERTKALEAFVSDGIVEVKTEPLDANGGEDSDDYFLPCTEVKIKKEPKPDIKKRHRSVREKCVGVNPEWEGDDTNIPTNNRVDAKDKEKSMKRIKRRTVTIERSKVKLQWTRTAIADKMKHRENLLTVLKYSNATPFKKKSLVGFSCAYCEGAYPDPGELRRHTRTEHAAQRLELRPARDLSQYYVNLDVDNLACTLCEKTLDNLTTLKEHLTKAHQKTFHADIKDHILEFKLKSGDVFDCAKCASTYETFKMLKQHMNKHYSNYVCGKCGTAFATKRSLHSHRNVHKEGSYKCGYCDKVFSNRPKKCYHEKLQHLGESNISKCQHCGAPFKSYYQRNQHLIRVHNDEAKYKCNVCNKSYLLKSLLMYHIKRNHLLERNCQCTECGYRFFSKKALKAHMVRHTGERIYACEVCGKAYARKYTLREHMRIHNNDRRFKCHVCSLTFVQKCSLKSHLLSNHGISVAACEITMTTN</sequence>
<dbReference type="PROSITE" id="PS50157">
    <property type="entry name" value="ZINC_FINGER_C2H2_2"/>
    <property type="match status" value="8"/>
</dbReference>
<dbReference type="GO" id="GO:0001228">
    <property type="term" value="F:DNA-binding transcription activator activity, RNA polymerase II-specific"/>
    <property type="evidence" value="ECO:0007669"/>
    <property type="project" value="TreeGrafter"/>
</dbReference>
<feature type="domain" description="C2H2-type" evidence="8">
    <location>
        <begin position="537"/>
        <end position="560"/>
    </location>
</feature>
<evidence type="ECO:0000259" key="9">
    <source>
        <dbReference type="PROSITE" id="PS51915"/>
    </source>
</evidence>
<feature type="binding site" evidence="7">
    <location>
        <position position="29"/>
    </location>
    <ligand>
        <name>Zn(2+)</name>
        <dbReference type="ChEBI" id="CHEBI:29105"/>
    </ligand>
</feature>
<feature type="binding site" evidence="7">
    <location>
        <position position="32"/>
    </location>
    <ligand>
        <name>Zn(2+)</name>
        <dbReference type="ChEBI" id="CHEBI:29105"/>
    </ligand>
</feature>
<dbReference type="InterPro" id="IPR013087">
    <property type="entry name" value="Znf_C2H2_type"/>
</dbReference>
<proteinExistence type="predicted"/>
<dbReference type="GeneID" id="114251237"/>
<dbReference type="FunFam" id="3.30.160.60:FF:000624">
    <property type="entry name" value="zinc finger protein 697"/>
    <property type="match status" value="1"/>
</dbReference>
<dbReference type="GO" id="GO:0008270">
    <property type="term" value="F:zinc ion binding"/>
    <property type="evidence" value="ECO:0007669"/>
    <property type="project" value="UniProtKB-UniRule"/>
</dbReference>
<keyword evidence="10" id="KW-1185">Reference proteome</keyword>
<dbReference type="SMART" id="SM00868">
    <property type="entry name" value="zf-AD"/>
    <property type="match status" value="1"/>
</dbReference>
<dbReference type="Pfam" id="PF00096">
    <property type="entry name" value="zf-C2H2"/>
    <property type="match status" value="2"/>
</dbReference>
<dbReference type="Gene3D" id="3.30.160.60">
    <property type="entry name" value="Classic Zinc Finger"/>
    <property type="match status" value="6"/>
</dbReference>
<feature type="binding site" evidence="7">
    <location>
        <position position="77"/>
    </location>
    <ligand>
        <name>Zn(2+)</name>
        <dbReference type="ChEBI" id="CHEBI:29105"/>
    </ligand>
</feature>
<dbReference type="PROSITE" id="PS00028">
    <property type="entry name" value="ZINC_FINGER_C2H2_1"/>
    <property type="match status" value="9"/>
</dbReference>
<dbReference type="SUPFAM" id="SSF57667">
    <property type="entry name" value="beta-beta-alpha zinc fingers"/>
    <property type="match status" value="4"/>
</dbReference>
<keyword evidence="2" id="KW-0677">Repeat</keyword>
<keyword evidence="4 7" id="KW-0862">Zinc</keyword>
<dbReference type="PANTHER" id="PTHR24393">
    <property type="entry name" value="ZINC FINGER PROTEIN"/>
    <property type="match status" value="1"/>
</dbReference>
<feature type="domain" description="C2H2-type" evidence="8">
    <location>
        <begin position="393"/>
        <end position="421"/>
    </location>
</feature>
<keyword evidence="3 6" id="KW-0863">Zinc-finger</keyword>
<evidence type="ECO:0000313" key="11">
    <source>
        <dbReference type="RefSeq" id="XP_028041238.1"/>
    </source>
</evidence>
<dbReference type="Gene3D" id="3.40.1800.20">
    <property type="match status" value="1"/>
</dbReference>
<dbReference type="SMART" id="SM00355">
    <property type="entry name" value="ZnF_C2H2"/>
    <property type="match status" value="10"/>
</dbReference>
<evidence type="ECO:0000256" key="6">
    <source>
        <dbReference type="PROSITE-ProRule" id="PRU00042"/>
    </source>
</evidence>
<feature type="domain" description="C2H2-type" evidence="8">
    <location>
        <begin position="481"/>
        <end position="508"/>
    </location>
</feature>
<feature type="domain" description="C2H2-type" evidence="8">
    <location>
        <begin position="423"/>
        <end position="451"/>
    </location>
</feature>
<keyword evidence="5" id="KW-0539">Nucleus</keyword>
<feature type="binding site" evidence="7">
    <location>
        <position position="80"/>
    </location>
    <ligand>
        <name>Zn(2+)</name>
        <dbReference type="ChEBI" id="CHEBI:29105"/>
    </ligand>
</feature>
<reference evidence="11" key="1">
    <citation type="submission" date="2025-08" db="UniProtKB">
        <authorList>
            <consortium name="RefSeq"/>
        </authorList>
    </citation>
    <scope>IDENTIFICATION</scope>
    <source>
        <tissue evidence="11">Silk gland</tissue>
    </source>
</reference>